<organism evidence="2 3">
    <name type="scientific">Parabacteroides acidifaciens</name>
    <dbReference type="NCBI Taxonomy" id="2290935"/>
    <lineage>
        <taxon>Bacteria</taxon>
        <taxon>Pseudomonadati</taxon>
        <taxon>Bacteroidota</taxon>
        <taxon>Bacteroidia</taxon>
        <taxon>Bacteroidales</taxon>
        <taxon>Tannerellaceae</taxon>
        <taxon>Parabacteroides</taxon>
    </lineage>
</organism>
<reference evidence="2 3" key="1">
    <citation type="submission" date="2018-07" db="EMBL/GenBank/DDBJ databases">
        <title>Parabacteroides acidifaciens nov. sp., isolated from human feces.</title>
        <authorList>
            <person name="Wang Y.J."/>
        </authorList>
    </citation>
    <scope>NUCLEOTIDE SEQUENCE [LARGE SCALE GENOMIC DNA]</scope>
    <source>
        <strain evidence="2 3">426-9</strain>
    </source>
</reference>
<comment type="caution">
    <text evidence="2">The sequence shown here is derived from an EMBL/GenBank/DDBJ whole genome shotgun (WGS) entry which is preliminary data.</text>
</comment>
<evidence type="ECO:0000313" key="2">
    <source>
        <dbReference type="EMBL" id="RDU49107.1"/>
    </source>
</evidence>
<evidence type="ECO:0000313" key="4">
    <source>
        <dbReference type="Proteomes" id="UP000629596"/>
    </source>
</evidence>
<reference evidence="1 4" key="2">
    <citation type="submission" date="2020-08" db="EMBL/GenBank/DDBJ databases">
        <title>Genome public.</title>
        <authorList>
            <person name="Liu C."/>
            <person name="Sun Q."/>
        </authorList>
    </citation>
    <scope>NUCLEOTIDE SEQUENCE [LARGE SCALE GENOMIC DNA]</scope>
    <source>
        <strain evidence="1 4">426_9</strain>
    </source>
</reference>
<evidence type="ECO:0000313" key="1">
    <source>
        <dbReference type="EMBL" id="MBC8602206.1"/>
    </source>
</evidence>
<dbReference type="Pfam" id="PF15869">
    <property type="entry name" value="TolB_like"/>
    <property type="match status" value="1"/>
</dbReference>
<dbReference type="AlphaFoldDB" id="A0A3D8HEW7"/>
<evidence type="ECO:0008006" key="5">
    <source>
        <dbReference type="Google" id="ProtNLM"/>
    </source>
</evidence>
<keyword evidence="4" id="KW-1185">Reference proteome</keyword>
<dbReference type="EMBL" id="JACRTI010000023">
    <property type="protein sequence ID" value="MBC8602206.1"/>
    <property type="molecule type" value="Genomic_DNA"/>
</dbReference>
<name>A0A3D8HEW7_9BACT</name>
<protein>
    <recommendedName>
        <fullName evidence="5">6-bladed beta-propeller</fullName>
    </recommendedName>
</protein>
<gene>
    <name evidence="2" type="ORF">DWU89_11105</name>
    <name evidence="1" type="ORF">H8784_10825</name>
</gene>
<dbReference type="RefSeq" id="WP_115499715.1">
    <property type="nucleotide sequence ID" value="NZ_JACRTI010000023.1"/>
</dbReference>
<dbReference type="Proteomes" id="UP000256321">
    <property type="component" value="Unassembled WGS sequence"/>
</dbReference>
<dbReference type="Proteomes" id="UP000629596">
    <property type="component" value="Unassembled WGS sequence"/>
</dbReference>
<accession>A0A3D8HEW7</accession>
<proteinExistence type="predicted"/>
<evidence type="ECO:0000313" key="3">
    <source>
        <dbReference type="Proteomes" id="UP000256321"/>
    </source>
</evidence>
<dbReference type="EMBL" id="QREV01000023">
    <property type="protein sequence ID" value="RDU49107.1"/>
    <property type="molecule type" value="Genomic_DNA"/>
</dbReference>
<sequence length="344" mass="39440">MKYIYLIISIFLYIGCAKDIKIKLNDSVVQFSSFPSTDTLKFVAISNQLLEEPSKMLLQGDKMIIETFCKAKDKHIAIYSLPENRIVNEIIKYGEGPDEMLSCDIDMVNNKLWLYDISKKRIGFIPIDSLLLDTPNIIQHKTNAHYYNTAMLNDSIMLGTNDMSKDSKIAYVNINTNSVTSRGKYAYLDQSIALEALIDASSCYINVNPATKDILLSYRYTDMIEIYNSEGEIKYALQGPKCFDIEFQAVKAKGHSRMAKTQKTRKAYVNSYVTKNAIYLLFSGCKRNEKDWANGTEIHVFSWDGEPKKQYVLKEPIYTFAIDEDKRVIYSYSLQTEELLKAML</sequence>